<gene>
    <name evidence="2" type="ORF">PHJA_001851400</name>
</gene>
<reference evidence="2" key="1">
    <citation type="submission" date="2020-07" db="EMBL/GenBank/DDBJ databases">
        <title>Ethylene signaling mediates host invasion by parasitic plants.</title>
        <authorList>
            <person name="Yoshida S."/>
        </authorList>
    </citation>
    <scope>NUCLEOTIDE SEQUENCE</scope>
    <source>
        <strain evidence="2">Okayama</strain>
    </source>
</reference>
<feature type="region of interest" description="Disordered" evidence="1">
    <location>
        <begin position="33"/>
        <end position="62"/>
    </location>
</feature>
<evidence type="ECO:0000313" key="3">
    <source>
        <dbReference type="Proteomes" id="UP000653305"/>
    </source>
</evidence>
<feature type="compositionally biased region" description="Low complexity" evidence="1">
    <location>
        <begin position="167"/>
        <end position="179"/>
    </location>
</feature>
<proteinExistence type="predicted"/>
<dbReference type="EMBL" id="BMAC01000472">
    <property type="protein sequence ID" value="GFP97073.1"/>
    <property type="molecule type" value="Genomic_DNA"/>
</dbReference>
<organism evidence="2 3">
    <name type="scientific">Phtheirospermum japonicum</name>
    <dbReference type="NCBI Taxonomy" id="374723"/>
    <lineage>
        <taxon>Eukaryota</taxon>
        <taxon>Viridiplantae</taxon>
        <taxon>Streptophyta</taxon>
        <taxon>Embryophyta</taxon>
        <taxon>Tracheophyta</taxon>
        <taxon>Spermatophyta</taxon>
        <taxon>Magnoliopsida</taxon>
        <taxon>eudicotyledons</taxon>
        <taxon>Gunneridae</taxon>
        <taxon>Pentapetalae</taxon>
        <taxon>asterids</taxon>
        <taxon>lamiids</taxon>
        <taxon>Lamiales</taxon>
        <taxon>Orobanchaceae</taxon>
        <taxon>Orobanchaceae incertae sedis</taxon>
        <taxon>Phtheirospermum</taxon>
    </lineage>
</organism>
<evidence type="ECO:0000256" key="1">
    <source>
        <dbReference type="SAM" id="MobiDB-lite"/>
    </source>
</evidence>
<keyword evidence="3" id="KW-1185">Reference proteome</keyword>
<protein>
    <submittedName>
        <fullName evidence="2">Auxilin-related protein 2</fullName>
    </submittedName>
</protein>
<name>A0A830CMM0_9LAMI</name>
<accession>A0A830CMM0</accession>
<dbReference type="Proteomes" id="UP000653305">
    <property type="component" value="Unassembled WGS sequence"/>
</dbReference>
<dbReference type="AlphaFoldDB" id="A0A830CMM0"/>
<dbReference type="OrthoDB" id="1749992at2759"/>
<feature type="region of interest" description="Disordered" evidence="1">
    <location>
        <begin position="145"/>
        <end position="179"/>
    </location>
</feature>
<evidence type="ECO:0000313" key="2">
    <source>
        <dbReference type="EMBL" id="GFP97073.1"/>
    </source>
</evidence>
<sequence>MALNQAIHRVASRVVPLAIRASAGSQMYHHHNSAPDFGLGARGKSNPMRSVPSDRRSNYNPLFSDVFGGQPKYTPSSNSNSNYKNSAMSDFDYDSIFKFSSASEPMNINRSSNKASSVPVYDKPVYDEDIFDGLSGLKRKSAALSKSRNQSNDFDDLLGNLGRNEKSNMSSNAKSSSNTKGFDDLLAGFGSGSSAASNSNEDNSGLFAKEAFFIR</sequence>
<comment type="caution">
    <text evidence="2">The sequence shown here is derived from an EMBL/GenBank/DDBJ whole genome shotgun (WGS) entry which is preliminary data.</text>
</comment>